<keyword evidence="3" id="KW-1185">Reference proteome</keyword>
<dbReference type="Gene3D" id="3.30.559.10">
    <property type="entry name" value="Chloramphenicol acetyltransferase-like domain"/>
    <property type="match status" value="1"/>
</dbReference>
<dbReference type="PANTHER" id="PTHR28037:SF1">
    <property type="entry name" value="ALCOHOL O-ACETYLTRANSFERASE 1-RELATED"/>
    <property type="match status" value="1"/>
</dbReference>
<sequence>MKLQGLILALTTLGLHTCAFTPSLRPPVLSVVSLAATTTVEDESESVPKTAAVPQAAQRRILGSQENLMLPRQYSPGKDVFPQMNHVSVAVLSSTPSEEILRQAIDDAMASHPLLRCHIEGDGEPDERIDLFQMVRKGEPQPCTFCSSSTTEFTSKDVLSVVDVFGGDRVALDASWKTTFQKDIDDGSWCTVEKGPLWKLEWHRYQEDSNGIPCALVFSFNHAISDQSSANRLIDQIVGNMASIEADGSITKPGKKQDMPVSVEDSVLGLHQRWNDVLVKGISPGTIAYVAGKAAEGFKSPVILPDSENDGSSVMSSLSIISGNAAGGEDAGSEDRKSTLQFRTLSAATTSALLNKCRENQVSITNALTAATTLASTDFIDGGNQADDGKRRNYKVLQSLDLRRFGAQLDQGKTVGCLAGSMDLMHGPFPDYSGKALRENPPPEGFVQFWRLAQDGLDQTRAFVASEGPKHAMRVFDFAMTIADLNNLVYLTAQSKDTQGRAYSAGVTNNGVYERQEAFEREGESARAPLKTKHGRYNVDDIFFGVSHARSGCLYQLSCLTLGGEMKLTFHPAMPIVSEETNRQFADAFVELIEAVACN</sequence>
<keyword evidence="1" id="KW-0732">Signal</keyword>
<dbReference type="EMBL" id="CAICTM010000564">
    <property type="protein sequence ID" value="CAB9512983.1"/>
    <property type="molecule type" value="Genomic_DNA"/>
</dbReference>
<dbReference type="PANTHER" id="PTHR28037">
    <property type="entry name" value="ALCOHOL O-ACETYLTRANSFERASE 1-RELATED"/>
    <property type="match status" value="1"/>
</dbReference>
<evidence type="ECO:0000313" key="3">
    <source>
        <dbReference type="Proteomes" id="UP001153069"/>
    </source>
</evidence>
<dbReference type="SUPFAM" id="SSF52777">
    <property type="entry name" value="CoA-dependent acyltransferases"/>
    <property type="match status" value="1"/>
</dbReference>
<reference evidence="2" key="1">
    <citation type="submission" date="2020-06" db="EMBL/GenBank/DDBJ databases">
        <authorList>
            <consortium name="Plant Systems Biology data submission"/>
        </authorList>
    </citation>
    <scope>NUCLEOTIDE SEQUENCE</scope>
    <source>
        <strain evidence="2">D6</strain>
    </source>
</reference>
<proteinExistence type="predicted"/>
<name>A0A9N8HJQ0_9STRA</name>
<accession>A0A9N8HJQ0</accession>
<gene>
    <name evidence="2" type="ORF">SEMRO_565_G167540.1</name>
</gene>
<comment type="caution">
    <text evidence="2">The sequence shown here is derived from an EMBL/GenBank/DDBJ whole genome shotgun (WGS) entry which is preliminary data.</text>
</comment>
<dbReference type="AlphaFoldDB" id="A0A9N8HJQ0"/>
<feature type="signal peptide" evidence="1">
    <location>
        <begin position="1"/>
        <end position="19"/>
    </location>
</feature>
<evidence type="ECO:0000313" key="2">
    <source>
        <dbReference type="EMBL" id="CAB9512983.1"/>
    </source>
</evidence>
<evidence type="ECO:0000256" key="1">
    <source>
        <dbReference type="SAM" id="SignalP"/>
    </source>
</evidence>
<organism evidence="2 3">
    <name type="scientific">Seminavis robusta</name>
    <dbReference type="NCBI Taxonomy" id="568900"/>
    <lineage>
        <taxon>Eukaryota</taxon>
        <taxon>Sar</taxon>
        <taxon>Stramenopiles</taxon>
        <taxon>Ochrophyta</taxon>
        <taxon>Bacillariophyta</taxon>
        <taxon>Bacillariophyceae</taxon>
        <taxon>Bacillariophycidae</taxon>
        <taxon>Naviculales</taxon>
        <taxon>Naviculaceae</taxon>
        <taxon>Seminavis</taxon>
    </lineage>
</organism>
<feature type="chain" id="PRO_5040406413" evidence="1">
    <location>
        <begin position="20"/>
        <end position="599"/>
    </location>
</feature>
<dbReference type="OrthoDB" id="440612at2759"/>
<dbReference type="Gene3D" id="3.30.559.30">
    <property type="entry name" value="Nonribosomal peptide synthetase, condensation domain"/>
    <property type="match status" value="1"/>
</dbReference>
<dbReference type="InterPro" id="IPR023213">
    <property type="entry name" value="CAT-like_dom_sf"/>
</dbReference>
<dbReference type="InterPro" id="IPR052058">
    <property type="entry name" value="Alcohol_O-acetyltransferase"/>
</dbReference>
<protein>
    <submittedName>
        <fullName evidence="2">Uncharacterized protein</fullName>
    </submittedName>
</protein>
<dbReference type="Proteomes" id="UP001153069">
    <property type="component" value="Unassembled WGS sequence"/>
</dbReference>